<accession>A0A2Z6MXP7</accession>
<reference evidence="3" key="1">
    <citation type="journal article" date="2017" name="Front. Plant Sci.">
        <title>Climate Clever Clovers: New Paradigm to Reduce the Environmental Footprint of Ruminants by Breeding Low Methanogenic Forages Utilizing Haplotype Variation.</title>
        <authorList>
            <person name="Kaur P."/>
            <person name="Appels R."/>
            <person name="Bayer P.E."/>
            <person name="Keeble-Gagnere G."/>
            <person name="Wang J."/>
            <person name="Hirakawa H."/>
            <person name="Shirasawa K."/>
            <person name="Vercoe P."/>
            <person name="Stefanova K."/>
            <person name="Durmic Z."/>
            <person name="Nichols P."/>
            <person name="Revell C."/>
            <person name="Isobe S.N."/>
            <person name="Edwards D."/>
            <person name="Erskine W."/>
        </authorList>
    </citation>
    <scope>NUCLEOTIDE SEQUENCE [LARGE SCALE GENOMIC DNA]</scope>
    <source>
        <strain evidence="3">cv. Daliak</strain>
    </source>
</reference>
<evidence type="ECO:0000313" key="2">
    <source>
        <dbReference type="EMBL" id="GAU29602.1"/>
    </source>
</evidence>
<organism evidence="2 3">
    <name type="scientific">Trifolium subterraneum</name>
    <name type="common">Subterranean clover</name>
    <dbReference type="NCBI Taxonomy" id="3900"/>
    <lineage>
        <taxon>Eukaryota</taxon>
        <taxon>Viridiplantae</taxon>
        <taxon>Streptophyta</taxon>
        <taxon>Embryophyta</taxon>
        <taxon>Tracheophyta</taxon>
        <taxon>Spermatophyta</taxon>
        <taxon>Magnoliopsida</taxon>
        <taxon>eudicotyledons</taxon>
        <taxon>Gunneridae</taxon>
        <taxon>Pentapetalae</taxon>
        <taxon>rosids</taxon>
        <taxon>fabids</taxon>
        <taxon>Fabales</taxon>
        <taxon>Fabaceae</taxon>
        <taxon>Papilionoideae</taxon>
        <taxon>50 kb inversion clade</taxon>
        <taxon>NPAAA clade</taxon>
        <taxon>Hologalegina</taxon>
        <taxon>IRL clade</taxon>
        <taxon>Trifolieae</taxon>
        <taxon>Trifolium</taxon>
    </lineage>
</organism>
<dbReference type="Proteomes" id="UP000242715">
    <property type="component" value="Unassembled WGS sequence"/>
</dbReference>
<proteinExistence type="predicted"/>
<evidence type="ECO:0000256" key="1">
    <source>
        <dbReference type="SAM" id="MobiDB-lite"/>
    </source>
</evidence>
<sequence length="73" mass="8326">MENIPSEPLFKIKRSRSHENLTLTKPLKDSKKKVSISAQNQDGKVLKENKCKSNTNSKVCYCAPTTHEVYDMN</sequence>
<dbReference type="AlphaFoldDB" id="A0A2Z6MXP7"/>
<keyword evidence="3" id="KW-1185">Reference proteome</keyword>
<evidence type="ECO:0000313" key="3">
    <source>
        <dbReference type="Proteomes" id="UP000242715"/>
    </source>
</evidence>
<feature type="region of interest" description="Disordered" evidence="1">
    <location>
        <begin position="1"/>
        <end position="41"/>
    </location>
</feature>
<dbReference type="EMBL" id="DF973401">
    <property type="protein sequence ID" value="GAU29602.1"/>
    <property type="molecule type" value="Genomic_DNA"/>
</dbReference>
<protein>
    <submittedName>
        <fullName evidence="2">Uncharacterized protein</fullName>
    </submittedName>
</protein>
<dbReference type="OrthoDB" id="1924025at2759"/>
<gene>
    <name evidence="2" type="ORF">TSUD_164500</name>
</gene>
<name>A0A2Z6MXP7_TRISU</name>